<proteinExistence type="predicted"/>
<dbReference type="HOGENOM" id="CLU_875418_0_0_1"/>
<name>A0A072USU6_MEDTR</name>
<reference evidence="2 4" key="1">
    <citation type="journal article" date="2011" name="Nature">
        <title>The Medicago genome provides insight into the evolution of rhizobial symbioses.</title>
        <authorList>
            <person name="Young N.D."/>
            <person name="Debelle F."/>
            <person name="Oldroyd G.E."/>
            <person name="Geurts R."/>
            <person name="Cannon S.B."/>
            <person name="Udvardi M.K."/>
            <person name="Benedito V.A."/>
            <person name="Mayer K.F."/>
            <person name="Gouzy J."/>
            <person name="Schoof H."/>
            <person name="Van de Peer Y."/>
            <person name="Proost S."/>
            <person name="Cook D.R."/>
            <person name="Meyers B.C."/>
            <person name="Spannagl M."/>
            <person name="Cheung F."/>
            <person name="De Mita S."/>
            <person name="Krishnakumar V."/>
            <person name="Gundlach H."/>
            <person name="Zhou S."/>
            <person name="Mudge J."/>
            <person name="Bharti A.K."/>
            <person name="Murray J.D."/>
            <person name="Naoumkina M.A."/>
            <person name="Rosen B."/>
            <person name="Silverstein K.A."/>
            <person name="Tang H."/>
            <person name="Rombauts S."/>
            <person name="Zhao P.X."/>
            <person name="Zhou P."/>
            <person name="Barbe V."/>
            <person name="Bardou P."/>
            <person name="Bechner M."/>
            <person name="Bellec A."/>
            <person name="Berger A."/>
            <person name="Berges H."/>
            <person name="Bidwell S."/>
            <person name="Bisseling T."/>
            <person name="Choisne N."/>
            <person name="Couloux A."/>
            <person name="Denny R."/>
            <person name="Deshpande S."/>
            <person name="Dai X."/>
            <person name="Doyle J.J."/>
            <person name="Dudez A.M."/>
            <person name="Farmer A.D."/>
            <person name="Fouteau S."/>
            <person name="Franken C."/>
            <person name="Gibelin C."/>
            <person name="Gish J."/>
            <person name="Goldstein S."/>
            <person name="Gonzalez A.J."/>
            <person name="Green P.J."/>
            <person name="Hallab A."/>
            <person name="Hartog M."/>
            <person name="Hua A."/>
            <person name="Humphray S.J."/>
            <person name="Jeong D.H."/>
            <person name="Jing Y."/>
            <person name="Jocker A."/>
            <person name="Kenton S.M."/>
            <person name="Kim D.J."/>
            <person name="Klee K."/>
            <person name="Lai H."/>
            <person name="Lang C."/>
            <person name="Lin S."/>
            <person name="Macmil S.L."/>
            <person name="Magdelenat G."/>
            <person name="Matthews L."/>
            <person name="McCorrison J."/>
            <person name="Monaghan E.L."/>
            <person name="Mun J.H."/>
            <person name="Najar F.Z."/>
            <person name="Nicholson C."/>
            <person name="Noirot C."/>
            <person name="O'Bleness M."/>
            <person name="Paule C.R."/>
            <person name="Poulain J."/>
            <person name="Prion F."/>
            <person name="Qin B."/>
            <person name="Qu C."/>
            <person name="Retzel E.F."/>
            <person name="Riddle C."/>
            <person name="Sallet E."/>
            <person name="Samain S."/>
            <person name="Samson N."/>
            <person name="Sanders I."/>
            <person name="Saurat O."/>
            <person name="Scarpelli C."/>
            <person name="Schiex T."/>
            <person name="Segurens B."/>
            <person name="Severin A.J."/>
            <person name="Sherrier D.J."/>
            <person name="Shi R."/>
            <person name="Sims S."/>
            <person name="Singer S.R."/>
            <person name="Sinharoy S."/>
            <person name="Sterck L."/>
            <person name="Viollet A."/>
            <person name="Wang B.B."/>
            <person name="Wang K."/>
            <person name="Wang M."/>
            <person name="Wang X."/>
            <person name="Warfsmann J."/>
            <person name="Weissenbach J."/>
            <person name="White D.D."/>
            <person name="White J.D."/>
            <person name="Wiley G.B."/>
            <person name="Wincker P."/>
            <person name="Xing Y."/>
            <person name="Yang L."/>
            <person name="Yao Z."/>
            <person name="Ying F."/>
            <person name="Zhai J."/>
            <person name="Zhou L."/>
            <person name="Zuber A."/>
            <person name="Denarie J."/>
            <person name="Dixon R.A."/>
            <person name="May G.D."/>
            <person name="Schwartz D.C."/>
            <person name="Rogers J."/>
            <person name="Quetier F."/>
            <person name="Town C.D."/>
            <person name="Roe B.A."/>
        </authorList>
    </citation>
    <scope>NUCLEOTIDE SEQUENCE [LARGE SCALE GENOMIC DNA]</scope>
    <source>
        <strain evidence="2">A17</strain>
        <strain evidence="3 4">cv. Jemalong A17</strain>
    </source>
</reference>
<evidence type="ECO:0000313" key="4">
    <source>
        <dbReference type="Proteomes" id="UP000002051"/>
    </source>
</evidence>
<accession>A0A072USU6</accession>
<dbReference type="STRING" id="3880.A0A072USU6"/>
<gene>
    <name evidence="2" type="ordered locus">MTR_4g116930</name>
</gene>
<evidence type="ECO:0000313" key="2">
    <source>
        <dbReference type="EMBL" id="KEH32173.1"/>
    </source>
</evidence>
<reference evidence="3" key="3">
    <citation type="submission" date="2015-04" db="UniProtKB">
        <authorList>
            <consortium name="EnsemblPlants"/>
        </authorList>
    </citation>
    <scope>IDENTIFICATION</scope>
    <source>
        <strain evidence="3">cv. Jemalong A17</strain>
    </source>
</reference>
<reference evidence="2 4" key="2">
    <citation type="journal article" date="2014" name="BMC Genomics">
        <title>An improved genome release (version Mt4.0) for the model legume Medicago truncatula.</title>
        <authorList>
            <person name="Tang H."/>
            <person name="Krishnakumar V."/>
            <person name="Bidwell S."/>
            <person name="Rosen B."/>
            <person name="Chan A."/>
            <person name="Zhou S."/>
            <person name="Gentzbittel L."/>
            <person name="Childs K.L."/>
            <person name="Yandell M."/>
            <person name="Gundlach H."/>
            <person name="Mayer K.F."/>
            <person name="Schwartz D.C."/>
            <person name="Town C.D."/>
        </authorList>
    </citation>
    <scope>GENOME REANNOTATION</scope>
    <source>
        <strain evidence="2">A17</strain>
        <strain evidence="3 4">cv. Jemalong A17</strain>
    </source>
</reference>
<dbReference type="Proteomes" id="UP000002051">
    <property type="component" value="Chromosome 4"/>
</dbReference>
<keyword evidence="1" id="KW-1133">Transmembrane helix</keyword>
<dbReference type="EMBL" id="CM001220">
    <property type="protein sequence ID" value="KEH32173.1"/>
    <property type="molecule type" value="Genomic_DNA"/>
</dbReference>
<protein>
    <submittedName>
        <fullName evidence="2">Transmembrane protein, putative</fullName>
    </submittedName>
</protein>
<dbReference type="EnsemblPlants" id="KEH32173">
    <property type="protein sequence ID" value="KEH32173"/>
    <property type="gene ID" value="MTR_4g116930"/>
</dbReference>
<sequence length="318" mass="36286">MIVEYWNDEEVLKKLGQALGIPLNSGVVAASESIVHDTADVGDVQVKYTQFLLESGAKVDSLDKYKNTTFHHASESIKKELSLVILKLHLVDLLFRGVPPKPLPYYWYGYERAFSGHSTAKSGHLRAKSSTLTNNPHDQETEASKFFSKFSLCIFLFFDIDFLNQQVAGSKALLTILARVKEEKPHVRFTKEFVLVLFLYHSLCNLGCTRFQIEEEQASFSGNLNKVYGALSMLLIQFSLCIFEFFNINRWPGERQFWLVQGNLRLNYLERCKQLEAELHEGCQNSQLMGSFTNAFYTGAPTVNPVVFFPSLVYFIFL</sequence>
<keyword evidence="4" id="KW-1185">Reference proteome</keyword>
<evidence type="ECO:0000313" key="3">
    <source>
        <dbReference type="EnsemblPlants" id="KEH32173"/>
    </source>
</evidence>
<keyword evidence="1" id="KW-0472">Membrane</keyword>
<organism evidence="2 4">
    <name type="scientific">Medicago truncatula</name>
    <name type="common">Barrel medic</name>
    <name type="synonym">Medicago tribuloides</name>
    <dbReference type="NCBI Taxonomy" id="3880"/>
    <lineage>
        <taxon>Eukaryota</taxon>
        <taxon>Viridiplantae</taxon>
        <taxon>Streptophyta</taxon>
        <taxon>Embryophyta</taxon>
        <taxon>Tracheophyta</taxon>
        <taxon>Spermatophyta</taxon>
        <taxon>Magnoliopsida</taxon>
        <taxon>eudicotyledons</taxon>
        <taxon>Gunneridae</taxon>
        <taxon>Pentapetalae</taxon>
        <taxon>rosids</taxon>
        <taxon>fabids</taxon>
        <taxon>Fabales</taxon>
        <taxon>Fabaceae</taxon>
        <taxon>Papilionoideae</taxon>
        <taxon>50 kb inversion clade</taxon>
        <taxon>NPAAA clade</taxon>
        <taxon>Hologalegina</taxon>
        <taxon>IRL clade</taxon>
        <taxon>Trifolieae</taxon>
        <taxon>Medicago</taxon>
    </lineage>
</organism>
<evidence type="ECO:0000256" key="1">
    <source>
        <dbReference type="SAM" id="Phobius"/>
    </source>
</evidence>
<keyword evidence="1 2" id="KW-0812">Transmembrane</keyword>
<feature type="transmembrane region" description="Helical" evidence="1">
    <location>
        <begin position="295"/>
        <end position="317"/>
    </location>
</feature>
<dbReference type="AlphaFoldDB" id="A0A072USU6"/>